<evidence type="ECO:0000256" key="6">
    <source>
        <dbReference type="ARBA" id="ARBA00011998"/>
    </source>
</evidence>
<dbReference type="Proteomes" id="UP000236327">
    <property type="component" value="Unassembled WGS sequence"/>
</dbReference>
<comment type="caution">
    <text evidence="12">The sequence shown here is derived from an EMBL/GenBank/DDBJ whole genome shotgun (WGS) entry which is preliminary data.</text>
</comment>
<evidence type="ECO:0000256" key="4">
    <source>
        <dbReference type="ARBA" id="ARBA00009845"/>
    </source>
</evidence>
<comment type="pathway">
    <text evidence="3">Amino-acid biosynthesis; L-leucine biosynthesis; L-leucine from 3-methyl-2-oxobutanoate: step 2/4.</text>
</comment>
<feature type="domain" description="Aconitase A/isopropylmalate dehydratase small subunit swivel" evidence="11">
    <location>
        <begin position="49"/>
        <end position="108"/>
    </location>
</feature>
<evidence type="ECO:0000256" key="7">
    <source>
        <dbReference type="ARBA" id="ARBA00022430"/>
    </source>
</evidence>
<dbReference type="SUPFAM" id="SSF52016">
    <property type="entry name" value="LeuD/IlvD-like"/>
    <property type="match status" value="1"/>
</dbReference>
<comment type="catalytic activity">
    <reaction evidence="1">
        <text>(2R,3S)-3-isopropylmalate = (2S)-2-isopropylmalate</text>
        <dbReference type="Rhea" id="RHEA:32287"/>
        <dbReference type="ChEBI" id="CHEBI:1178"/>
        <dbReference type="ChEBI" id="CHEBI:35121"/>
        <dbReference type="EC" id="4.2.1.33"/>
    </reaction>
</comment>
<dbReference type="GO" id="GO:0003861">
    <property type="term" value="F:3-isopropylmalate dehydratase activity"/>
    <property type="evidence" value="ECO:0007669"/>
    <property type="project" value="UniProtKB-EC"/>
</dbReference>
<dbReference type="EMBL" id="LYMM01000001">
    <property type="protein sequence ID" value="PNU06834.1"/>
    <property type="molecule type" value="Genomic_DNA"/>
</dbReference>
<evidence type="ECO:0000313" key="12">
    <source>
        <dbReference type="EMBL" id="PNU06834.1"/>
    </source>
</evidence>
<keyword evidence="10" id="KW-0100">Branched-chain amino acid biosynthesis</keyword>
<dbReference type="PANTHER" id="PTHR43345:SF5">
    <property type="entry name" value="3-ISOPROPYLMALATE DEHYDRATASE SMALL SUBUNIT"/>
    <property type="match status" value="1"/>
</dbReference>
<protein>
    <recommendedName>
        <fullName evidence="6">3-isopropylmalate dehydratase</fullName>
        <ecNumber evidence="6">4.2.1.33</ecNumber>
    </recommendedName>
</protein>
<gene>
    <name evidence="12" type="ORF">A8V01_01270</name>
</gene>
<keyword evidence="13" id="KW-1185">Reference proteome</keyword>
<name>A0A2K2G728_9SPHN</name>
<dbReference type="RefSeq" id="WP_103094124.1">
    <property type="nucleotide sequence ID" value="NZ_LYMM01000001.1"/>
</dbReference>
<evidence type="ECO:0000256" key="10">
    <source>
        <dbReference type="ARBA" id="ARBA00023304"/>
    </source>
</evidence>
<dbReference type="Pfam" id="PF00694">
    <property type="entry name" value="Aconitase_C"/>
    <property type="match status" value="1"/>
</dbReference>
<proteinExistence type="inferred from homology"/>
<evidence type="ECO:0000256" key="3">
    <source>
        <dbReference type="ARBA" id="ARBA00004729"/>
    </source>
</evidence>
<evidence type="ECO:0000256" key="2">
    <source>
        <dbReference type="ARBA" id="ARBA00002695"/>
    </source>
</evidence>
<evidence type="ECO:0000313" key="13">
    <source>
        <dbReference type="Proteomes" id="UP000236327"/>
    </source>
</evidence>
<dbReference type="OrthoDB" id="9777465at2"/>
<keyword evidence="9" id="KW-0456">Lyase</keyword>
<reference evidence="12 13" key="1">
    <citation type="submission" date="2016-05" db="EMBL/GenBank/DDBJ databases">
        <title>Complete genome sequence of Novosphingobium guangzhouense SA925(T).</title>
        <authorList>
            <person name="Sha S."/>
        </authorList>
    </citation>
    <scope>NUCLEOTIDE SEQUENCE [LARGE SCALE GENOMIC DNA]</scope>
    <source>
        <strain evidence="12 13">SA925</strain>
    </source>
</reference>
<keyword evidence="8" id="KW-0028">Amino-acid biosynthesis</keyword>
<keyword evidence="7" id="KW-0432">Leucine biosynthesis</keyword>
<evidence type="ECO:0000256" key="5">
    <source>
        <dbReference type="ARBA" id="ARBA00011271"/>
    </source>
</evidence>
<dbReference type="PANTHER" id="PTHR43345">
    <property type="entry name" value="3-ISOPROPYLMALATE DEHYDRATASE SMALL SUBUNIT 2-RELATED-RELATED"/>
    <property type="match status" value="1"/>
</dbReference>
<dbReference type="AlphaFoldDB" id="A0A2K2G728"/>
<dbReference type="GO" id="GO:0009098">
    <property type="term" value="P:L-leucine biosynthetic process"/>
    <property type="evidence" value="ECO:0007669"/>
    <property type="project" value="UniProtKB-KW"/>
</dbReference>
<dbReference type="InterPro" id="IPR015928">
    <property type="entry name" value="Aconitase/3IPM_dehydase_swvl"/>
</dbReference>
<evidence type="ECO:0000256" key="1">
    <source>
        <dbReference type="ARBA" id="ARBA00000491"/>
    </source>
</evidence>
<sequence length="201" mass="21341">MPGFTPFTAPAFVLDEDDVDTDIIFPARFLLHTERKGLGRFAFHDRPALLEAYEAAGKPPILLAGANFGCGSSREHAVWSLDGMGLTALFAPSFGEIFRGNCANNGMVAGVMAADTLAALQALAGKGANAGHALSIDLAAQTVTCAGQQFAFTVPDSDREMLLAGWNNTTRILALHGQDISAFEKAQRSAAPWLWTEETEA</sequence>
<dbReference type="InterPro" id="IPR050075">
    <property type="entry name" value="LeuD"/>
</dbReference>
<comment type="subunit">
    <text evidence="5">Heterodimer of LeuC and LeuD.</text>
</comment>
<evidence type="ECO:0000256" key="8">
    <source>
        <dbReference type="ARBA" id="ARBA00022605"/>
    </source>
</evidence>
<evidence type="ECO:0000256" key="9">
    <source>
        <dbReference type="ARBA" id="ARBA00023239"/>
    </source>
</evidence>
<dbReference type="Gene3D" id="3.20.19.10">
    <property type="entry name" value="Aconitase, domain 4"/>
    <property type="match status" value="1"/>
</dbReference>
<organism evidence="12 13">
    <name type="scientific">Novosphingobium guangzhouense</name>
    <dbReference type="NCBI Taxonomy" id="1850347"/>
    <lineage>
        <taxon>Bacteria</taxon>
        <taxon>Pseudomonadati</taxon>
        <taxon>Pseudomonadota</taxon>
        <taxon>Alphaproteobacteria</taxon>
        <taxon>Sphingomonadales</taxon>
        <taxon>Sphingomonadaceae</taxon>
        <taxon>Novosphingobium</taxon>
    </lineage>
</organism>
<dbReference type="InterPro" id="IPR000573">
    <property type="entry name" value="AconitaseA/IPMdHydase_ssu_swvl"/>
</dbReference>
<dbReference type="CDD" id="cd01577">
    <property type="entry name" value="IPMI_Swivel"/>
    <property type="match status" value="1"/>
</dbReference>
<accession>A0A2K2G728</accession>
<comment type="function">
    <text evidence="2">Catalyzes the isomerization between 2-isopropylmalate and 3-isopropylmalate, via the formation of 2-isopropylmaleate.</text>
</comment>
<comment type="similarity">
    <text evidence="4">Belongs to the LeuD family. LeuD type 1 subfamily.</text>
</comment>
<dbReference type="EC" id="4.2.1.33" evidence="6"/>
<evidence type="ECO:0000259" key="11">
    <source>
        <dbReference type="Pfam" id="PF00694"/>
    </source>
</evidence>
<dbReference type="InterPro" id="IPR033940">
    <property type="entry name" value="IPMI_Swivel"/>
</dbReference>